<keyword evidence="2" id="KW-0812">Transmembrane</keyword>
<dbReference type="OrthoDB" id="114872at2759"/>
<gene>
    <name evidence="2" type="primary">TMEM19_2</name>
    <name evidence="2" type="ORF">PHYBOEH_009016</name>
</gene>
<keyword evidence="3" id="KW-1185">Reference proteome</keyword>
<dbReference type="EMBL" id="JAGDFL010000549">
    <property type="protein sequence ID" value="KAG7385468.1"/>
    <property type="molecule type" value="Genomic_DNA"/>
</dbReference>
<dbReference type="InterPro" id="IPR052727">
    <property type="entry name" value="Rab4/Rab5_effector"/>
</dbReference>
<sequence length="228" mass="25582">MSDHSSVPSHAFIGSTMLPPMTFSDKGVADESFHEARLLYEDFLYQRNRSLDPRWWKHIKTKDTIQVYRQRSGHSDTGDDPNTNASVASACSTSSPDTIEDDVLLIGPGSCLSADTEIPVVVYTGAIQRTLDDVMYRVFAHDTKSLRRRSFFTKDGMEDLLMLATFESPTEQNSFDFLGAAWFLYSAGLGASSVNRANQAARLRFTTEYHDLAGRTHRLQHRTVGQSF</sequence>
<dbReference type="Proteomes" id="UP000693981">
    <property type="component" value="Unassembled WGS sequence"/>
</dbReference>
<keyword evidence="2" id="KW-0472">Membrane</keyword>
<organism evidence="2 3">
    <name type="scientific">Phytophthora boehmeriae</name>
    <dbReference type="NCBI Taxonomy" id="109152"/>
    <lineage>
        <taxon>Eukaryota</taxon>
        <taxon>Sar</taxon>
        <taxon>Stramenopiles</taxon>
        <taxon>Oomycota</taxon>
        <taxon>Peronosporomycetes</taxon>
        <taxon>Peronosporales</taxon>
        <taxon>Peronosporaceae</taxon>
        <taxon>Phytophthora</taxon>
    </lineage>
</organism>
<proteinExistence type="predicted"/>
<dbReference type="PANTHER" id="PTHR13510:SF44">
    <property type="entry name" value="RABENOSYN-5"/>
    <property type="match status" value="1"/>
</dbReference>
<feature type="compositionally biased region" description="Polar residues" evidence="1">
    <location>
        <begin position="80"/>
        <end position="94"/>
    </location>
</feature>
<feature type="region of interest" description="Disordered" evidence="1">
    <location>
        <begin position="70"/>
        <end position="94"/>
    </location>
</feature>
<dbReference type="PANTHER" id="PTHR13510">
    <property type="entry name" value="FYVE-FINGER-CONTAINING RAB5 EFFECTOR PROTEIN RABENOSYN-5-RELATED"/>
    <property type="match status" value="1"/>
</dbReference>
<evidence type="ECO:0000313" key="2">
    <source>
        <dbReference type="EMBL" id="KAG7385468.1"/>
    </source>
</evidence>
<reference evidence="2" key="1">
    <citation type="submission" date="2021-02" db="EMBL/GenBank/DDBJ databases">
        <authorList>
            <person name="Palmer J.M."/>
        </authorList>
    </citation>
    <scope>NUCLEOTIDE SEQUENCE</scope>
    <source>
        <strain evidence="2">SCRP23</strain>
    </source>
</reference>
<comment type="caution">
    <text evidence="2">The sequence shown here is derived from an EMBL/GenBank/DDBJ whole genome shotgun (WGS) entry which is preliminary data.</text>
</comment>
<name>A0A8T1VYW3_9STRA</name>
<protein>
    <submittedName>
        <fullName evidence="2">Transmembrane protein 19</fullName>
    </submittedName>
</protein>
<dbReference type="AlphaFoldDB" id="A0A8T1VYW3"/>
<evidence type="ECO:0000256" key="1">
    <source>
        <dbReference type="SAM" id="MobiDB-lite"/>
    </source>
</evidence>
<accession>A0A8T1VYW3</accession>
<evidence type="ECO:0000313" key="3">
    <source>
        <dbReference type="Proteomes" id="UP000693981"/>
    </source>
</evidence>